<accession>A0A9P3GGB1</accession>
<feature type="region of interest" description="Disordered" evidence="2">
    <location>
        <begin position="457"/>
        <end position="501"/>
    </location>
</feature>
<evidence type="ECO:0000313" key="5">
    <source>
        <dbReference type="EMBL" id="GJE94382.1"/>
    </source>
</evidence>
<dbReference type="PANTHER" id="PTHR33481:SF1">
    <property type="entry name" value="ENDONUCLEASE_EXONUCLEASE_PHOSPHATASE DOMAIN-CONTAINING PROTEIN-RELATED"/>
    <property type="match status" value="1"/>
</dbReference>
<dbReference type="Pfam" id="PF00075">
    <property type="entry name" value="RNase_H"/>
    <property type="match status" value="1"/>
</dbReference>
<dbReference type="InterPro" id="IPR012337">
    <property type="entry name" value="RNaseH-like_sf"/>
</dbReference>
<dbReference type="PROSITE" id="PS50878">
    <property type="entry name" value="RT_POL"/>
    <property type="match status" value="1"/>
</dbReference>
<evidence type="ECO:0000259" key="3">
    <source>
        <dbReference type="PROSITE" id="PS50878"/>
    </source>
</evidence>
<dbReference type="PANTHER" id="PTHR33481">
    <property type="entry name" value="REVERSE TRANSCRIPTASE"/>
    <property type="match status" value="1"/>
</dbReference>
<reference evidence="5 6" key="1">
    <citation type="submission" date="2021-08" db="EMBL/GenBank/DDBJ databases">
        <title>Draft Genome Sequence of Phanerochaete sordida strain YK-624.</title>
        <authorList>
            <person name="Mori T."/>
            <person name="Dohra H."/>
            <person name="Suzuki T."/>
            <person name="Kawagishi H."/>
            <person name="Hirai H."/>
        </authorList>
    </citation>
    <scope>NUCLEOTIDE SEQUENCE [LARGE SCALE GENOMIC DNA]</scope>
    <source>
        <strain evidence="5 6">YK-624</strain>
    </source>
</reference>
<evidence type="ECO:0000256" key="2">
    <source>
        <dbReference type="SAM" id="MobiDB-lite"/>
    </source>
</evidence>
<dbReference type="CDD" id="cd01650">
    <property type="entry name" value="RT_nLTR_like"/>
    <property type="match status" value="1"/>
</dbReference>
<dbReference type="InterPro" id="IPR036397">
    <property type="entry name" value="RNaseH_sf"/>
</dbReference>
<name>A0A9P3GGB1_9APHY</name>
<dbReference type="Gene3D" id="3.30.420.10">
    <property type="entry name" value="Ribonuclease H-like superfamily/Ribonuclease H"/>
    <property type="match status" value="1"/>
</dbReference>
<organism evidence="5 6">
    <name type="scientific">Phanerochaete sordida</name>
    <dbReference type="NCBI Taxonomy" id="48140"/>
    <lineage>
        <taxon>Eukaryota</taxon>
        <taxon>Fungi</taxon>
        <taxon>Dikarya</taxon>
        <taxon>Basidiomycota</taxon>
        <taxon>Agaricomycotina</taxon>
        <taxon>Agaricomycetes</taxon>
        <taxon>Polyporales</taxon>
        <taxon>Phanerochaetaceae</taxon>
        <taxon>Phanerochaete</taxon>
    </lineage>
</organism>
<dbReference type="PROSITE" id="PS50879">
    <property type="entry name" value="RNASE_H_1"/>
    <property type="match status" value="1"/>
</dbReference>
<protein>
    <recommendedName>
        <fullName evidence="7">Reverse transcriptase</fullName>
    </recommendedName>
</protein>
<sequence>MTDAPTSRRTRGSERPVPLVCISSNVQKSAINTSLLLEEFRDADIICVQEIYWGHIKTVASNTERDGVSYEDTIAHPNFICLGASSSSRVATYVHTKWAAACPAIRLKLLAHQDTHLISMALPSGEFNFINCYNDSRTHSAVAAILDQADRLPNLAFMVGDFNLRHAMWMKPAPNGRRQRPFAHTAAANDLIQLATTELQLRLLNDPTGPPTWMSHNPRVLPGVLDLVWVDDTLGAFDALEVLMDHRFRSDHAILRWSMPLAPTITREPTIGRNTAAATAYLQDVSDGISALPTEFETKDDVEAVGEMLQSVLDRAWASHAKTPRQCGKSKSWWDVDCAARANTLRRERKALAEARRAKRQAARDHNTAPLKGLQLEVNRLQRLCENTQRSLRKAVRRAKRMHFDSALARIQQRNVWDAVEWTQPRRARANVQLTQADGSPADSPDEIRETLQAQFTPQHPRPFDPSILDEFPTQGERDFPPFSNAELDDNLRKTNNSSTPGPDRLHWQWVKRLVRAGPHVPTFLLQFFNACIQHGVSPSVFKRSRTVVIPKPNKADYSKAKSYRPIVLLNCLGKLLEKLIASRLQFDGQRYGILHPCQYGGTMQHSTQDAGAMLVHYVREAWAAGLSVSTLLLDVAQFFPSIQHEAMTGILRRQGFNHKLCAFMEDYLQGRTTQFVFNGATLDPSDFNVGLGQGSALSPILSGLYIAPVLHKLTPLWSKHYANLHLQFFVDDGLISVASPPMAGTHTPLEHNNAILAHAFHDLTADLGRLGLQAEPDKLELMHFPKRTRPKHPTLGPDLVVRTDGQLLRVSPKATMRYLGFFLDPTLSFRAHVKHYATKATSTVAALRMLGNSARGLTPINKRTIYISNVLPLMLYGAALWWNAGWRGRKWAAGLLQTAQARAARWISGCFRTTTVGAMEMAAGLLPIRAQVDLHMHRSGLRLHSVHDKHPSRLTILPAQMALPNAFPMKTQDHLALTPLGQLAHQAESSNETMALLDDECRPGARLRDQFTDRLHVDLSPDAPPKAQRTAFKEWVHYVFTPRLTAILDEPTNRALFTDGSVTFQDRSVRAGAAWAVYDRHDIKAHGSFGVGRATPYDAEMAALARGTRAATLDVPADTKHLHIFTDNKAAVESITRCARGPGQSLSVMASKHLREFLDSDAGRQVTVHWCPGHANVPQNDAVDKAAKQATHQDQPPFTSLARARQDRREAELERWYERMADPAYRGHQNLLRLDLHERVTTKVKTHYSLKALGHSPREFARFHRFCTGHFPHGAYRQRFHLPGRQACWCGAQLETRDHILYDCPMWIHPFGRPKPRGPRNPRSALYLDDEEDEDIPLHSQPDDDAIRDFLKANPMVATFDWYDLLDKVDAEGPAEDRPRYYATLVDMHTDMRVLAWRDFVQADPERTMDDFLDYWDPEDWTRTAMEIWEPP</sequence>
<dbReference type="InterPro" id="IPR036691">
    <property type="entry name" value="Endo/exonu/phosph_ase_sf"/>
</dbReference>
<dbReference type="Pfam" id="PF00078">
    <property type="entry name" value="RVT_1"/>
    <property type="match status" value="1"/>
</dbReference>
<dbReference type="Gene3D" id="3.60.10.10">
    <property type="entry name" value="Endonuclease/exonuclease/phosphatase"/>
    <property type="match status" value="1"/>
</dbReference>
<proteinExistence type="predicted"/>
<keyword evidence="6" id="KW-1185">Reference proteome</keyword>
<dbReference type="EMBL" id="BPQB01000039">
    <property type="protein sequence ID" value="GJE94382.1"/>
    <property type="molecule type" value="Genomic_DNA"/>
</dbReference>
<feature type="domain" description="RNase H type-1" evidence="4">
    <location>
        <begin position="1051"/>
        <end position="1193"/>
    </location>
</feature>
<evidence type="ECO:0000259" key="4">
    <source>
        <dbReference type="PROSITE" id="PS50879"/>
    </source>
</evidence>
<gene>
    <name evidence="5" type="ORF">PsYK624_105510</name>
</gene>
<dbReference type="OrthoDB" id="2796134at2759"/>
<dbReference type="GO" id="GO:0004523">
    <property type="term" value="F:RNA-DNA hybrid ribonuclease activity"/>
    <property type="evidence" value="ECO:0007669"/>
    <property type="project" value="InterPro"/>
</dbReference>
<dbReference type="CDD" id="cd09276">
    <property type="entry name" value="Rnase_HI_RT_non_LTR"/>
    <property type="match status" value="1"/>
</dbReference>
<comment type="caution">
    <text evidence="5">The sequence shown here is derived from an EMBL/GenBank/DDBJ whole genome shotgun (WGS) entry which is preliminary data.</text>
</comment>
<evidence type="ECO:0000256" key="1">
    <source>
        <dbReference type="SAM" id="Coils"/>
    </source>
</evidence>
<dbReference type="InterPro" id="IPR005135">
    <property type="entry name" value="Endo/exonuclease/phosphatase"/>
</dbReference>
<dbReference type="InterPro" id="IPR002156">
    <property type="entry name" value="RNaseH_domain"/>
</dbReference>
<dbReference type="SUPFAM" id="SSF53098">
    <property type="entry name" value="Ribonuclease H-like"/>
    <property type="match status" value="1"/>
</dbReference>
<dbReference type="SUPFAM" id="SSF56219">
    <property type="entry name" value="DNase I-like"/>
    <property type="match status" value="1"/>
</dbReference>
<feature type="domain" description="Reverse transcriptase" evidence="3">
    <location>
        <begin position="531"/>
        <end position="824"/>
    </location>
</feature>
<dbReference type="Proteomes" id="UP000703269">
    <property type="component" value="Unassembled WGS sequence"/>
</dbReference>
<dbReference type="Pfam" id="PF14529">
    <property type="entry name" value="Exo_endo_phos_2"/>
    <property type="match status" value="1"/>
</dbReference>
<dbReference type="SUPFAM" id="SSF56672">
    <property type="entry name" value="DNA/RNA polymerases"/>
    <property type="match status" value="1"/>
</dbReference>
<feature type="coiled-coil region" evidence="1">
    <location>
        <begin position="345"/>
        <end position="398"/>
    </location>
</feature>
<evidence type="ECO:0000313" key="6">
    <source>
        <dbReference type="Proteomes" id="UP000703269"/>
    </source>
</evidence>
<evidence type="ECO:0008006" key="7">
    <source>
        <dbReference type="Google" id="ProtNLM"/>
    </source>
</evidence>
<dbReference type="GO" id="GO:0003676">
    <property type="term" value="F:nucleic acid binding"/>
    <property type="evidence" value="ECO:0007669"/>
    <property type="project" value="InterPro"/>
</dbReference>
<dbReference type="InterPro" id="IPR000477">
    <property type="entry name" value="RT_dom"/>
</dbReference>
<keyword evidence="1" id="KW-0175">Coiled coil</keyword>
<dbReference type="InterPro" id="IPR043502">
    <property type="entry name" value="DNA/RNA_pol_sf"/>
</dbReference>